<accession>A0ACC7NAG0</accession>
<dbReference type="Proteomes" id="UP001629235">
    <property type="component" value="Unassembled WGS sequence"/>
</dbReference>
<comment type="caution">
    <text evidence="1">The sequence shown here is derived from an EMBL/GenBank/DDBJ whole genome shotgun (WGS) entry which is preliminary data.</text>
</comment>
<organism evidence="1 2">
    <name type="scientific">Paraburkholderia rhynchosiae</name>
    <dbReference type="NCBI Taxonomy" id="487049"/>
    <lineage>
        <taxon>Bacteria</taxon>
        <taxon>Pseudomonadati</taxon>
        <taxon>Pseudomonadota</taxon>
        <taxon>Betaproteobacteria</taxon>
        <taxon>Burkholderiales</taxon>
        <taxon>Burkholderiaceae</taxon>
        <taxon>Paraburkholderia</taxon>
    </lineage>
</organism>
<name>A0ACC7NAG0_9BURK</name>
<dbReference type="EMBL" id="JAQQDW010000014">
    <property type="protein sequence ID" value="MFM0103740.1"/>
    <property type="molecule type" value="Genomic_DNA"/>
</dbReference>
<gene>
    <name evidence="1" type="ORF">PQR01_09700</name>
</gene>
<protein>
    <submittedName>
        <fullName evidence="1">Uncharacterized protein</fullName>
    </submittedName>
</protein>
<reference evidence="1 2" key="1">
    <citation type="journal article" date="2024" name="Chem. Sci.">
        <title>Discovery of megapolipeptins by genome mining of a Burkholderiales bacteria collection.</title>
        <authorList>
            <person name="Paulo B.S."/>
            <person name="Recchia M.J.J."/>
            <person name="Lee S."/>
            <person name="Fergusson C.H."/>
            <person name="Romanowski S.B."/>
            <person name="Hernandez A."/>
            <person name="Krull N."/>
            <person name="Liu D.Y."/>
            <person name="Cavanagh H."/>
            <person name="Bos A."/>
            <person name="Gray C.A."/>
            <person name="Murphy B.T."/>
            <person name="Linington R.G."/>
            <person name="Eustaquio A.S."/>
        </authorList>
    </citation>
    <scope>NUCLEOTIDE SEQUENCE [LARGE SCALE GENOMIC DNA]</scope>
    <source>
        <strain evidence="1 2">RL18-126-BIB-B</strain>
    </source>
</reference>
<proteinExistence type="predicted"/>
<sequence>MRQDFAGLEQAAFWLYIVIALVLVGYLIRGKNPGGDGWVKVVEQKMPTI</sequence>
<evidence type="ECO:0000313" key="2">
    <source>
        <dbReference type="Proteomes" id="UP001629235"/>
    </source>
</evidence>
<keyword evidence="2" id="KW-1185">Reference proteome</keyword>
<evidence type="ECO:0000313" key="1">
    <source>
        <dbReference type="EMBL" id="MFM0103740.1"/>
    </source>
</evidence>